<sequence>LRKSLQELLRRIQALDESKQNLEAQQIILIRQLKLATDVKRIRLNKTTLPINITSTKSTHH</sequence>
<evidence type="ECO:0000313" key="1">
    <source>
        <dbReference type="EMBL" id="CAF4262750.1"/>
    </source>
</evidence>
<dbReference type="AlphaFoldDB" id="A0A820FJG3"/>
<dbReference type="EMBL" id="CAJOBE010024441">
    <property type="protein sequence ID" value="CAF4262750.1"/>
    <property type="molecule type" value="Genomic_DNA"/>
</dbReference>
<dbReference type="Proteomes" id="UP000663874">
    <property type="component" value="Unassembled WGS sequence"/>
</dbReference>
<evidence type="ECO:0000313" key="2">
    <source>
        <dbReference type="Proteomes" id="UP000663874"/>
    </source>
</evidence>
<name>A0A820FJG3_9BILA</name>
<feature type="non-terminal residue" evidence="1">
    <location>
        <position position="1"/>
    </location>
</feature>
<proteinExistence type="predicted"/>
<reference evidence="1" key="1">
    <citation type="submission" date="2021-02" db="EMBL/GenBank/DDBJ databases">
        <authorList>
            <person name="Nowell W R."/>
        </authorList>
    </citation>
    <scope>NUCLEOTIDE SEQUENCE</scope>
</reference>
<comment type="caution">
    <text evidence="1">The sequence shown here is derived from an EMBL/GenBank/DDBJ whole genome shotgun (WGS) entry which is preliminary data.</text>
</comment>
<accession>A0A820FJG3</accession>
<gene>
    <name evidence="1" type="ORF">FNK824_LOCUS39141</name>
</gene>
<protein>
    <submittedName>
        <fullName evidence="1">Uncharacterized protein</fullName>
    </submittedName>
</protein>
<organism evidence="1 2">
    <name type="scientific">Rotaria sordida</name>
    <dbReference type="NCBI Taxonomy" id="392033"/>
    <lineage>
        <taxon>Eukaryota</taxon>
        <taxon>Metazoa</taxon>
        <taxon>Spiralia</taxon>
        <taxon>Gnathifera</taxon>
        <taxon>Rotifera</taxon>
        <taxon>Eurotatoria</taxon>
        <taxon>Bdelloidea</taxon>
        <taxon>Philodinida</taxon>
        <taxon>Philodinidae</taxon>
        <taxon>Rotaria</taxon>
    </lineage>
</organism>